<gene>
    <name evidence="1" type="ORF">QBC38DRAFT_455349</name>
</gene>
<reference evidence="1" key="1">
    <citation type="journal article" date="2023" name="Mol. Phylogenet. Evol.">
        <title>Genome-scale phylogeny and comparative genomics of the fungal order Sordariales.</title>
        <authorList>
            <person name="Hensen N."/>
            <person name="Bonometti L."/>
            <person name="Westerberg I."/>
            <person name="Brannstrom I.O."/>
            <person name="Guillou S."/>
            <person name="Cros-Aarteil S."/>
            <person name="Calhoun S."/>
            <person name="Haridas S."/>
            <person name="Kuo A."/>
            <person name="Mondo S."/>
            <person name="Pangilinan J."/>
            <person name="Riley R."/>
            <person name="LaButti K."/>
            <person name="Andreopoulos B."/>
            <person name="Lipzen A."/>
            <person name="Chen C."/>
            <person name="Yan M."/>
            <person name="Daum C."/>
            <person name="Ng V."/>
            <person name="Clum A."/>
            <person name="Steindorff A."/>
            <person name="Ohm R.A."/>
            <person name="Martin F."/>
            <person name="Silar P."/>
            <person name="Natvig D.O."/>
            <person name="Lalanne C."/>
            <person name="Gautier V."/>
            <person name="Ament-Velasquez S.L."/>
            <person name="Kruys A."/>
            <person name="Hutchinson M.I."/>
            <person name="Powell A.J."/>
            <person name="Barry K."/>
            <person name="Miller A.N."/>
            <person name="Grigoriev I.V."/>
            <person name="Debuchy R."/>
            <person name="Gladieux P."/>
            <person name="Hiltunen Thoren M."/>
            <person name="Johannesson H."/>
        </authorList>
    </citation>
    <scope>NUCLEOTIDE SEQUENCE</scope>
    <source>
        <strain evidence="1">CBS 990.96</strain>
    </source>
</reference>
<accession>A0AAN7H2P7</accession>
<evidence type="ECO:0000313" key="2">
    <source>
        <dbReference type="Proteomes" id="UP001301958"/>
    </source>
</evidence>
<name>A0AAN7H2P7_9PEZI</name>
<dbReference type="EMBL" id="MU865332">
    <property type="protein sequence ID" value="KAK4227405.1"/>
    <property type="molecule type" value="Genomic_DNA"/>
</dbReference>
<dbReference type="AlphaFoldDB" id="A0AAN7H2P7"/>
<keyword evidence="2" id="KW-1185">Reference proteome</keyword>
<organism evidence="1 2">
    <name type="scientific">Podospora fimiseda</name>
    <dbReference type="NCBI Taxonomy" id="252190"/>
    <lineage>
        <taxon>Eukaryota</taxon>
        <taxon>Fungi</taxon>
        <taxon>Dikarya</taxon>
        <taxon>Ascomycota</taxon>
        <taxon>Pezizomycotina</taxon>
        <taxon>Sordariomycetes</taxon>
        <taxon>Sordariomycetidae</taxon>
        <taxon>Sordariales</taxon>
        <taxon>Podosporaceae</taxon>
        <taxon>Podospora</taxon>
    </lineage>
</organism>
<dbReference type="Proteomes" id="UP001301958">
    <property type="component" value="Unassembled WGS sequence"/>
</dbReference>
<evidence type="ECO:0000313" key="1">
    <source>
        <dbReference type="EMBL" id="KAK4227405.1"/>
    </source>
</evidence>
<comment type="caution">
    <text evidence="1">The sequence shown here is derived from an EMBL/GenBank/DDBJ whole genome shotgun (WGS) entry which is preliminary data.</text>
</comment>
<proteinExistence type="predicted"/>
<reference evidence="1" key="2">
    <citation type="submission" date="2023-05" db="EMBL/GenBank/DDBJ databases">
        <authorList>
            <consortium name="Lawrence Berkeley National Laboratory"/>
            <person name="Steindorff A."/>
            <person name="Hensen N."/>
            <person name="Bonometti L."/>
            <person name="Westerberg I."/>
            <person name="Brannstrom I.O."/>
            <person name="Guillou S."/>
            <person name="Cros-Aarteil S."/>
            <person name="Calhoun S."/>
            <person name="Haridas S."/>
            <person name="Kuo A."/>
            <person name="Mondo S."/>
            <person name="Pangilinan J."/>
            <person name="Riley R."/>
            <person name="Labutti K."/>
            <person name="Andreopoulos B."/>
            <person name="Lipzen A."/>
            <person name="Chen C."/>
            <person name="Yanf M."/>
            <person name="Daum C."/>
            <person name="Ng V."/>
            <person name="Clum A."/>
            <person name="Ohm R."/>
            <person name="Martin F."/>
            <person name="Silar P."/>
            <person name="Natvig D."/>
            <person name="Lalanne C."/>
            <person name="Gautier V."/>
            <person name="Ament-Velasquez S.L."/>
            <person name="Kruys A."/>
            <person name="Hutchinson M.I."/>
            <person name="Powell A.J."/>
            <person name="Barry K."/>
            <person name="Miller A.N."/>
            <person name="Grigoriev I.V."/>
            <person name="Debuchy R."/>
            <person name="Gladieux P."/>
            <person name="Thoren M.H."/>
            <person name="Johannesson H."/>
        </authorList>
    </citation>
    <scope>NUCLEOTIDE SEQUENCE</scope>
    <source>
        <strain evidence="1">CBS 990.96</strain>
    </source>
</reference>
<sequence length="228" mass="25499">MAPDVIGKGREICHITKLPNETFDQIFTYVQPSEYPDLYLDNLQSNGLNPYTYSIKPGYENLIFDLESLSMIEEDDQTLVTMVTDLAKRQLACSGTLHIYGNFGFDSLDEWLCLKTALQNPRSRLRKLVLSDPAVDETPMANSDRPNSLHPGTLCDDLARGIPLLSGIVYSVVSARGTAPFTKLTLYNFSGAAENLTAMIRWLERLEAFTMTGQSLLYPPGDQPQWPI</sequence>
<protein>
    <submittedName>
        <fullName evidence="1">Uncharacterized protein</fullName>
    </submittedName>
</protein>